<dbReference type="PANTHER" id="PTHR31713">
    <property type="entry name" value="OS02G0177800 PROTEIN"/>
    <property type="match status" value="1"/>
</dbReference>
<evidence type="ECO:0000256" key="6">
    <source>
        <dbReference type="ARBA" id="ARBA00023163"/>
    </source>
</evidence>
<evidence type="ECO:0000256" key="4">
    <source>
        <dbReference type="ARBA" id="ARBA00023125"/>
    </source>
</evidence>
<gene>
    <name evidence="12" type="ORF">M0R45_023554</name>
</gene>
<dbReference type="EMBL" id="JBEDUW010000005">
    <property type="protein sequence ID" value="KAK9926316.1"/>
    <property type="molecule type" value="Genomic_DNA"/>
</dbReference>
<evidence type="ECO:0000256" key="2">
    <source>
        <dbReference type="ARBA" id="ARBA00007214"/>
    </source>
</evidence>
<dbReference type="PANTHER" id="PTHR31713:SF42">
    <property type="entry name" value="PROTEIN SAR DEFICIENT 1"/>
    <property type="match status" value="1"/>
</dbReference>
<evidence type="ECO:0000256" key="5">
    <source>
        <dbReference type="ARBA" id="ARBA00023159"/>
    </source>
</evidence>
<keyword evidence="5" id="KW-0010">Activator</keyword>
<keyword evidence="4" id="KW-0238">DNA-binding</keyword>
<protein>
    <submittedName>
        <fullName evidence="12">Uncharacterized protein</fullName>
    </submittedName>
</protein>
<evidence type="ECO:0000313" key="13">
    <source>
        <dbReference type="Proteomes" id="UP001457282"/>
    </source>
</evidence>
<dbReference type="GO" id="GO:0005516">
    <property type="term" value="F:calmodulin binding"/>
    <property type="evidence" value="ECO:0007669"/>
    <property type="project" value="InterPro"/>
</dbReference>
<feature type="domain" description="Calmodulin binding protein C-terminal" evidence="11">
    <location>
        <begin position="289"/>
        <end position="347"/>
    </location>
</feature>
<dbReference type="GO" id="GO:0005634">
    <property type="term" value="C:nucleus"/>
    <property type="evidence" value="ECO:0007669"/>
    <property type="project" value="UniProtKB-SubCell"/>
</dbReference>
<comment type="similarity">
    <text evidence="2">Belongs to the plant ACBP60 protein family.</text>
</comment>
<feature type="region of interest" description="Disordered" evidence="8">
    <location>
        <begin position="1"/>
        <end position="25"/>
    </location>
</feature>
<dbReference type="GO" id="GO:0043565">
    <property type="term" value="F:sequence-specific DNA binding"/>
    <property type="evidence" value="ECO:0007669"/>
    <property type="project" value="TreeGrafter"/>
</dbReference>
<dbReference type="Pfam" id="PF20451">
    <property type="entry name" value="Calmod_bind_M"/>
    <property type="match status" value="1"/>
</dbReference>
<dbReference type="Pfam" id="PF20452">
    <property type="entry name" value="Calmod_bind_C"/>
    <property type="match status" value="1"/>
</dbReference>
<keyword evidence="7" id="KW-0539">Nucleus</keyword>
<comment type="subcellular location">
    <subcellularLocation>
        <location evidence="1">Nucleus</location>
    </subcellularLocation>
</comment>
<dbReference type="AlphaFoldDB" id="A0AAW1WQP0"/>
<proteinExistence type="inferred from homology"/>
<evidence type="ECO:0000256" key="8">
    <source>
        <dbReference type="SAM" id="MobiDB-lite"/>
    </source>
</evidence>
<feature type="domain" description="Calmodulin binding protein-like N-terminal" evidence="9">
    <location>
        <begin position="125"/>
        <end position="206"/>
    </location>
</feature>
<dbReference type="Proteomes" id="UP001457282">
    <property type="component" value="Unassembled WGS sequence"/>
</dbReference>
<evidence type="ECO:0000313" key="12">
    <source>
        <dbReference type="EMBL" id="KAK9926316.1"/>
    </source>
</evidence>
<dbReference type="InterPro" id="IPR046830">
    <property type="entry name" value="Calmod_bind_M"/>
</dbReference>
<feature type="domain" description="Calmodulin binding protein central" evidence="10">
    <location>
        <begin position="218"/>
        <end position="284"/>
    </location>
</feature>
<evidence type="ECO:0000259" key="10">
    <source>
        <dbReference type="Pfam" id="PF20451"/>
    </source>
</evidence>
<evidence type="ECO:0000259" key="9">
    <source>
        <dbReference type="Pfam" id="PF07887"/>
    </source>
</evidence>
<keyword evidence="6" id="KW-0804">Transcription</keyword>
<evidence type="ECO:0000256" key="7">
    <source>
        <dbReference type="ARBA" id="ARBA00023242"/>
    </source>
</evidence>
<evidence type="ECO:0000259" key="11">
    <source>
        <dbReference type="Pfam" id="PF20452"/>
    </source>
</evidence>
<organism evidence="12 13">
    <name type="scientific">Rubus argutus</name>
    <name type="common">Southern blackberry</name>
    <dbReference type="NCBI Taxonomy" id="59490"/>
    <lineage>
        <taxon>Eukaryota</taxon>
        <taxon>Viridiplantae</taxon>
        <taxon>Streptophyta</taxon>
        <taxon>Embryophyta</taxon>
        <taxon>Tracheophyta</taxon>
        <taxon>Spermatophyta</taxon>
        <taxon>Magnoliopsida</taxon>
        <taxon>eudicotyledons</taxon>
        <taxon>Gunneridae</taxon>
        <taxon>Pentapetalae</taxon>
        <taxon>rosids</taxon>
        <taxon>fabids</taxon>
        <taxon>Rosales</taxon>
        <taxon>Rosaceae</taxon>
        <taxon>Rosoideae</taxon>
        <taxon>Rosoideae incertae sedis</taxon>
        <taxon>Rubus</taxon>
    </lineage>
</organism>
<accession>A0AAW1WQP0</accession>
<dbReference type="InterPro" id="IPR046829">
    <property type="entry name" value="Calmod_bind_C"/>
</dbReference>
<keyword evidence="13" id="KW-1185">Reference proteome</keyword>
<dbReference type="InterPro" id="IPR046831">
    <property type="entry name" value="Calmodulin_bind_N"/>
</dbReference>
<evidence type="ECO:0000256" key="3">
    <source>
        <dbReference type="ARBA" id="ARBA00023015"/>
    </source>
</evidence>
<evidence type="ECO:0000256" key="1">
    <source>
        <dbReference type="ARBA" id="ARBA00004123"/>
    </source>
</evidence>
<reference evidence="12 13" key="1">
    <citation type="journal article" date="2023" name="G3 (Bethesda)">
        <title>A chromosome-length genome assembly and annotation of blackberry (Rubus argutus, cv. 'Hillquist').</title>
        <authorList>
            <person name="Bruna T."/>
            <person name="Aryal R."/>
            <person name="Dudchenko O."/>
            <person name="Sargent D.J."/>
            <person name="Mead D."/>
            <person name="Buti M."/>
            <person name="Cavallini A."/>
            <person name="Hytonen T."/>
            <person name="Andres J."/>
            <person name="Pham M."/>
            <person name="Weisz D."/>
            <person name="Mascagni F."/>
            <person name="Usai G."/>
            <person name="Natali L."/>
            <person name="Bassil N."/>
            <person name="Fernandez G.E."/>
            <person name="Lomsadze A."/>
            <person name="Armour M."/>
            <person name="Olukolu B."/>
            <person name="Poorten T."/>
            <person name="Britton C."/>
            <person name="Davik J."/>
            <person name="Ashrafi H."/>
            <person name="Aiden E.L."/>
            <person name="Borodovsky M."/>
            <person name="Worthington M."/>
        </authorList>
    </citation>
    <scope>NUCLEOTIDE SEQUENCE [LARGE SCALE GENOMIC DNA]</scope>
    <source>
        <strain evidence="12">PI 553951</strain>
    </source>
</reference>
<dbReference type="Pfam" id="PF07887">
    <property type="entry name" value="Calmodulin_bind"/>
    <property type="match status" value="1"/>
</dbReference>
<name>A0AAW1WQP0_RUBAR</name>
<dbReference type="GO" id="GO:0003700">
    <property type="term" value="F:DNA-binding transcription factor activity"/>
    <property type="evidence" value="ECO:0007669"/>
    <property type="project" value="TreeGrafter"/>
</dbReference>
<dbReference type="InterPro" id="IPR012416">
    <property type="entry name" value="CBP60"/>
</dbReference>
<comment type="caution">
    <text evidence="12">The sequence shown here is derived from an EMBL/GenBank/DDBJ whole genome shotgun (WGS) entry which is preliminary data.</text>
</comment>
<dbReference type="GO" id="GO:0080142">
    <property type="term" value="P:regulation of salicylic acid biosynthetic process"/>
    <property type="evidence" value="ECO:0007669"/>
    <property type="project" value="TreeGrafter"/>
</dbReference>
<sequence length="471" mass="53097">MAAKRFLPDSESDQDQPNDNNRKSPRLSFASVIGEVVMVNSMQNLFSSLEPLLRRVVSEEVDQILRRCSRSFTRTPSLRIQALEPSSLQLVFAKSLSLPIFTGKQDIRRRQQPDSNPCCGQEHDRSQEFDNNVLKERTGKRPLLTGDVNVTVRDGFAMIGDIEFTDNSSWIRSRKFRLGARVAQGTGNQGPRIRQAMTDAFVVKDHRGELYKKHHPPMLEDEVWRLEKIGKDGAFHKKLASHNIHTVQDFLKMLVVDRLKLKKILGVGMSEKMWEVTVKHAKKCVMGNKMYIFRGPHFELFLTPICQVTKAVINGQTFPTRDLSNYNRTYIENLVRQAHANWNSLEAIDTMMNETALLTQGHAEELYHPQAMMVRALDHQANNGQQQEQVGDDHKCMNHNNNNEGAGYLPMPIIMGSSSSSLSFECSDNWHISSPYASFSPPFMETGVIKCSISGSAESSSSDGDLGSQGL</sequence>
<keyword evidence="3" id="KW-0805">Transcription regulation</keyword>